<dbReference type="Gene3D" id="2.60.40.10">
    <property type="entry name" value="Immunoglobulins"/>
    <property type="match status" value="1"/>
</dbReference>
<sequence>MKDVVKNRFAWRRMLALPAAAALALGGLLISAPAASAAETPAIIITSPLPGGTLQSRTVTISGVANAGASVVVTSADGLTELGRTEVPGTDGAATPFSVELTPYADDAPTAQSVLVTATYDGTPLPPLPLDFVLPAGPQDSAFDVLSPMPGETVLARTVVFAGTGDDGATVTVVDGEGQPVAGTAPVVVADGQWITVGTYDPDAPTAQSVTVTQVLEGAPDEEKTVEFALPVLLPAPVITAPTAGQALTGSTVTFTGTGTPGTNVLLAVLPTASLQELSAQAAEPADPEDPIVVDAAGTWSVTVELLPGDWTAAAVLVQLDENGQVANILSDPSAEVQFTLTPAVAPVVPANTVKTLANTGPKDVGGFAVAGVLFTVAGAALMVARRRRVTS</sequence>
<evidence type="ECO:0000313" key="4">
    <source>
        <dbReference type="Proteomes" id="UP000276888"/>
    </source>
</evidence>
<reference evidence="3 4" key="1">
    <citation type="submission" date="2018-08" db="EMBL/GenBank/DDBJ databases">
        <title>Microbacterium lemovicicum sp. nov., a bacterium isolated from a natural uranium-rich soil.</title>
        <authorList>
            <person name="ORTET P."/>
        </authorList>
    </citation>
    <scope>NUCLEOTIDE SEQUENCE [LARGE SCALE GENOMIC DNA]</scope>
    <source>
        <strain evidence="3 4">Viu22</strain>
    </source>
</reference>
<evidence type="ECO:0000256" key="1">
    <source>
        <dbReference type="SAM" id="Phobius"/>
    </source>
</evidence>
<keyword evidence="2" id="KW-0732">Signal</keyword>
<feature type="signal peptide" evidence="2">
    <location>
        <begin position="1"/>
        <end position="37"/>
    </location>
</feature>
<dbReference type="EMBL" id="CP031423">
    <property type="protein sequence ID" value="AZS37723.1"/>
    <property type="molecule type" value="Genomic_DNA"/>
</dbReference>
<protein>
    <recommendedName>
        <fullName evidence="5">Gram-positive cocci surface proteins LPxTG domain-containing protein</fullName>
    </recommendedName>
</protein>
<keyword evidence="1" id="KW-0812">Transmembrane</keyword>
<dbReference type="InterPro" id="IPR013783">
    <property type="entry name" value="Ig-like_fold"/>
</dbReference>
<feature type="chain" id="PRO_5019146354" description="Gram-positive cocci surface proteins LPxTG domain-containing protein" evidence="2">
    <location>
        <begin position="38"/>
        <end position="392"/>
    </location>
</feature>
<dbReference type="Proteomes" id="UP000276888">
    <property type="component" value="Chromosome"/>
</dbReference>
<name>A0A3S9WCD8_9MICO</name>
<feature type="transmembrane region" description="Helical" evidence="1">
    <location>
        <begin position="365"/>
        <end position="385"/>
    </location>
</feature>
<dbReference type="GO" id="GO:0005975">
    <property type="term" value="P:carbohydrate metabolic process"/>
    <property type="evidence" value="ECO:0007669"/>
    <property type="project" value="UniProtKB-ARBA"/>
</dbReference>
<evidence type="ECO:0008006" key="5">
    <source>
        <dbReference type="Google" id="ProtNLM"/>
    </source>
</evidence>
<evidence type="ECO:0000256" key="2">
    <source>
        <dbReference type="SAM" id="SignalP"/>
    </source>
</evidence>
<dbReference type="KEGG" id="mlv:CVS47_02369"/>
<proteinExistence type="predicted"/>
<keyword evidence="4" id="KW-1185">Reference proteome</keyword>
<keyword evidence="1" id="KW-0472">Membrane</keyword>
<evidence type="ECO:0000313" key="3">
    <source>
        <dbReference type="EMBL" id="AZS37723.1"/>
    </source>
</evidence>
<gene>
    <name evidence="3" type="ORF">CVS47_02369</name>
</gene>
<organism evidence="3 4">
    <name type="scientific">Microbacterium lemovicicum</name>
    <dbReference type="NCBI Taxonomy" id="1072463"/>
    <lineage>
        <taxon>Bacteria</taxon>
        <taxon>Bacillati</taxon>
        <taxon>Actinomycetota</taxon>
        <taxon>Actinomycetes</taxon>
        <taxon>Micrococcales</taxon>
        <taxon>Microbacteriaceae</taxon>
        <taxon>Microbacterium</taxon>
    </lineage>
</organism>
<accession>A0A3S9WCD8</accession>
<dbReference type="AlphaFoldDB" id="A0A3S9WCD8"/>
<keyword evidence="1" id="KW-1133">Transmembrane helix</keyword>
<dbReference type="NCBIfam" id="TIGR01167">
    <property type="entry name" value="LPXTG_anchor"/>
    <property type="match status" value="1"/>
</dbReference>